<feature type="compositionally biased region" description="Low complexity" evidence="1">
    <location>
        <begin position="194"/>
        <end position="211"/>
    </location>
</feature>
<evidence type="ECO:0000313" key="2">
    <source>
        <dbReference type="EMBL" id="ANK62885.1"/>
    </source>
</evidence>
<feature type="compositionally biased region" description="Polar residues" evidence="1">
    <location>
        <begin position="490"/>
        <end position="503"/>
    </location>
</feature>
<dbReference type="STRING" id="375175.AYR53_09010"/>
<dbReference type="RefSeq" id="WP_068280673.1">
    <property type="nucleotide sequence ID" value="NZ_CP014873.1"/>
</dbReference>
<feature type="compositionally biased region" description="Low complexity" evidence="1">
    <location>
        <begin position="163"/>
        <end position="183"/>
    </location>
</feature>
<keyword evidence="3" id="KW-1185">Reference proteome</keyword>
<gene>
    <name evidence="2" type="ORF">AYR53_09010</name>
</gene>
<protein>
    <submittedName>
        <fullName evidence="2">Uncharacterized protein</fullName>
    </submittedName>
</protein>
<dbReference type="OrthoDB" id="2289274at2"/>
<feature type="region of interest" description="Disordered" evidence="1">
    <location>
        <begin position="477"/>
        <end position="503"/>
    </location>
</feature>
<evidence type="ECO:0000313" key="3">
    <source>
        <dbReference type="Proteomes" id="UP000078582"/>
    </source>
</evidence>
<evidence type="ECO:0000256" key="1">
    <source>
        <dbReference type="SAM" id="MobiDB-lite"/>
    </source>
</evidence>
<feature type="compositionally biased region" description="Basic and acidic residues" evidence="1">
    <location>
        <begin position="184"/>
        <end position="193"/>
    </location>
</feature>
<name>A0A192H3D8_9LACO</name>
<sequence length="503" mass="52732">MKKIVEVMLLFFGGLLLIVCPTDSLASQPGLILKQPQQALVAGETADFKLDVTGAAEKDQVKITLPEGVQFDLARVVDEKTDYEVDQAKPQQITLTLTKIGTTQIINLPVKLQTAGDYQMTAQFANGQAASNPLAFTVAEPANTESSSSLPSVSEVASSSSITSDAASSSSDSSEVAANSVASSEEKGSEKTSNETTSSSTNANSSSSSSAVKTDSPAKQTVKENSAKALTFTVKVDQQYRPGGLSYIYYYESSGAVTLTGYITDSQAETLSMSYTPKQISGYPAPPGKDTSYSLGTIKTPGNNEKVPFSITIPKSALTPFSTGVGNIYGIRFDVSNGNGNTISGNFQLIYMKGTLNLIAPAQIDFGTMAADFTTKPTVMGKITDSAQQLAVTDTRTIPGTITDLNGWKVTASLVKQMTSTTSNSTLTNSLHYLAGGTDYTLSSAASPVYNLAASTPGKTTSISGGWNGTTGLAFEPQSGQPKTGEKYSGTVNWNLQETPANK</sequence>
<dbReference type="EMBL" id="CP014873">
    <property type="protein sequence ID" value="ANK62885.1"/>
    <property type="molecule type" value="Genomic_DNA"/>
</dbReference>
<organism evidence="2 3">
    <name type="scientific">Loigolactobacillus backii</name>
    <dbReference type="NCBI Taxonomy" id="375175"/>
    <lineage>
        <taxon>Bacteria</taxon>
        <taxon>Bacillati</taxon>
        <taxon>Bacillota</taxon>
        <taxon>Bacilli</taxon>
        <taxon>Lactobacillales</taxon>
        <taxon>Lactobacillaceae</taxon>
        <taxon>Loigolactobacillus</taxon>
    </lineage>
</organism>
<dbReference type="AlphaFoldDB" id="A0A192H3D8"/>
<reference evidence="2 3" key="1">
    <citation type="submission" date="2016-03" db="EMBL/GenBank/DDBJ databases">
        <title>Pediococcus and Lactobacillus from brewery environment - whole genome sequencing and assembly.</title>
        <authorList>
            <person name="Behr J."/>
            <person name="Geissler A.J."/>
            <person name="Vogel R.F."/>
        </authorList>
    </citation>
    <scope>NUCLEOTIDE SEQUENCE [LARGE SCALE GENOMIC DNA]</scope>
    <source>
        <strain evidence="2 3">TMW 1.1989</strain>
    </source>
</reference>
<feature type="region of interest" description="Disordered" evidence="1">
    <location>
        <begin position="163"/>
        <end position="221"/>
    </location>
</feature>
<dbReference type="GeneID" id="42982395"/>
<dbReference type="Proteomes" id="UP000078582">
    <property type="component" value="Chromosome"/>
</dbReference>
<proteinExistence type="predicted"/>
<accession>A0A192H3D8</accession>